<dbReference type="InterPro" id="IPR036291">
    <property type="entry name" value="NAD(P)-bd_dom_sf"/>
</dbReference>
<evidence type="ECO:0000313" key="3">
    <source>
        <dbReference type="Proteomes" id="UP001600165"/>
    </source>
</evidence>
<dbReference type="PANTHER" id="PTHR43245">
    <property type="entry name" value="BIFUNCTIONAL POLYMYXIN RESISTANCE PROTEIN ARNA"/>
    <property type="match status" value="1"/>
</dbReference>
<evidence type="ECO:0000313" key="2">
    <source>
        <dbReference type="EMBL" id="MFE4105231.1"/>
    </source>
</evidence>
<dbReference type="SUPFAM" id="SSF51735">
    <property type="entry name" value="NAD(P)-binding Rossmann-fold domains"/>
    <property type="match status" value="1"/>
</dbReference>
<dbReference type="PANTHER" id="PTHR43245:SF13">
    <property type="entry name" value="UDP-D-APIOSE_UDP-D-XYLOSE SYNTHASE 2"/>
    <property type="match status" value="1"/>
</dbReference>
<name>A0ABW6IAP5_9CYAN</name>
<protein>
    <submittedName>
        <fullName evidence="2">NAD-dependent epimerase/dehydratase family protein</fullName>
    </submittedName>
</protein>
<sequence>MANDRCLVIGGSGFLGSHLCKALVLQGAKVNILSRKVDSVSCAQYADLFCGSLQDVESLEAAIAGCSVVYHLGSSSIPSTSNLDPKRDIENNLKGAVNLLEASLKENVSKIIFASSGGTVYGVQPAMPISENSCTNPICSYGVVKLSIEKYLHMYFSLYGLDYCALRISNPFGEGQGLGRKQGAVSNFISKHLQGERVEIWGDGSIVRDYIYVGDVISAFLKAKDYTGTHKVFNIGTGVGRSILQILHSIEQTFNCSVERTYKPSRLLDVPKNILDIELAKKELDWQPVVSWEEALTRTYYYLKAECLK</sequence>
<dbReference type="Pfam" id="PF01370">
    <property type="entry name" value="Epimerase"/>
    <property type="match status" value="1"/>
</dbReference>
<dbReference type="EMBL" id="JBHZOL010000021">
    <property type="protein sequence ID" value="MFE4105231.1"/>
    <property type="molecule type" value="Genomic_DNA"/>
</dbReference>
<dbReference type="Proteomes" id="UP001600165">
    <property type="component" value="Unassembled WGS sequence"/>
</dbReference>
<proteinExistence type="predicted"/>
<organism evidence="2 3">
    <name type="scientific">Almyronema epifaneia S1</name>
    <dbReference type="NCBI Taxonomy" id="2991925"/>
    <lineage>
        <taxon>Bacteria</taxon>
        <taxon>Bacillati</taxon>
        <taxon>Cyanobacteriota</taxon>
        <taxon>Cyanophyceae</taxon>
        <taxon>Nodosilineales</taxon>
        <taxon>Nodosilineaceae</taxon>
        <taxon>Almyronema</taxon>
        <taxon>Almyronema epifaneia</taxon>
    </lineage>
</organism>
<dbReference type="RefSeq" id="WP_377961426.1">
    <property type="nucleotide sequence ID" value="NZ_JBHZOL010000021.1"/>
</dbReference>
<dbReference type="InterPro" id="IPR050177">
    <property type="entry name" value="Lipid_A_modif_metabolic_enz"/>
</dbReference>
<gene>
    <name evidence="2" type="ORF">ACFVKH_03010</name>
</gene>
<evidence type="ECO:0000259" key="1">
    <source>
        <dbReference type="Pfam" id="PF01370"/>
    </source>
</evidence>
<keyword evidence="3" id="KW-1185">Reference proteome</keyword>
<feature type="domain" description="NAD-dependent epimerase/dehydratase" evidence="1">
    <location>
        <begin position="7"/>
        <end position="236"/>
    </location>
</feature>
<dbReference type="InterPro" id="IPR001509">
    <property type="entry name" value="Epimerase_deHydtase"/>
</dbReference>
<dbReference type="Gene3D" id="3.40.50.720">
    <property type="entry name" value="NAD(P)-binding Rossmann-like Domain"/>
    <property type="match status" value="1"/>
</dbReference>
<comment type="caution">
    <text evidence="2">The sequence shown here is derived from an EMBL/GenBank/DDBJ whole genome shotgun (WGS) entry which is preliminary data.</text>
</comment>
<accession>A0ABW6IAP5</accession>
<reference evidence="2 3" key="1">
    <citation type="submission" date="2024-10" db="EMBL/GenBank/DDBJ databases">
        <authorList>
            <person name="Ratan Roy A."/>
            <person name="Morales Sandoval P.H."/>
            <person name="De Los Santos Villalobos S."/>
            <person name="Chakraborty S."/>
            <person name="Mukherjee J."/>
        </authorList>
    </citation>
    <scope>NUCLEOTIDE SEQUENCE [LARGE SCALE GENOMIC DNA]</scope>
    <source>
        <strain evidence="2 3">S1</strain>
    </source>
</reference>